<evidence type="ECO:0000256" key="1">
    <source>
        <dbReference type="SAM" id="Phobius"/>
    </source>
</evidence>
<name>A0AAD5DG57_9CHLO</name>
<keyword evidence="1" id="KW-1133">Transmembrane helix</keyword>
<organism evidence="2 3">
    <name type="scientific">Chlorella ohadii</name>
    <dbReference type="NCBI Taxonomy" id="2649997"/>
    <lineage>
        <taxon>Eukaryota</taxon>
        <taxon>Viridiplantae</taxon>
        <taxon>Chlorophyta</taxon>
        <taxon>core chlorophytes</taxon>
        <taxon>Trebouxiophyceae</taxon>
        <taxon>Chlorellales</taxon>
        <taxon>Chlorellaceae</taxon>
        <taxon>Chlorella clade</taxon>
        <taxon>Chlorella</taxon>
    </lineage>
</organism>
<evidence type="ECO:0000313" key="3">
    <source>
        <dbReference type="Proteomes" id="UP001205105"/>
    </source>
</evidence>
<feature type="transmembrane region" description="Helical" evidence="1">
    <location>
        <begin position="920"/>
        <end position="943"/>
    </location>
</feature>
<accession>A0AAD5DG57</accession>
<comment type="caution">
    <text evidence="2">The sequence shown here is derived from an EMBL/GenBank/DDBJ whole genome shotgun (WGS) entry which is preliminary data.</text>
</comment>
<dbReference type="AlphaFoldDB" id="A0AAD5DG57"/>
<dbReference type="Proteomes" id="UP001205105">
    <property type="component" value="Unassembled WGS sequence"/>
</dbReference>
<keyword evidence="1" id="KW-0812">Transmembrane</keyword>
<reference evidence="2" key="1">
    <citation type="submission" date="2020-11" db="EMBL/GenBank/DDBJ databases">
        <title>Chlorella ohadii genome sequencing and assembly.</title>
        <authorList>
            <person name="Murik O."/>
            <person name="Treves H."/>
            <person name="Kedem I."/>
            <person name="Shotland Y."/>
            <person name="Kaplan A."/>
        </authorList>
    </citation>
    <scope>NUCLEOTIDE SEQUENCE</scope>
    <source>
        <strain evidence="2">1</strain>
    </source>
</reference>
<dbReference type="EMBL" id="JADXDR010000153">
    <property type="protein sequence ID" value="KAI7837422.1"/>
    <property type="molecule type" value="Genomic_DNA"/>
</dbReference>
<protein>
    <submittedName>
        <fullName evidence="2">Uncharacterized protein</fullName>
    </submittedName>
</protein>
<keyword evidence="1" id="KW-0472">Membrane</keyword>
<sequence length="950" mass="102460">MDGKFDEWDGPIGPLWVQYQEEMRRNRRRKSCATAGKPDVVLALLAVEFAALAAAGTLGWDWGHFSNVTQDAQQRFGAAWWQPFGGQQACWEHWGALRPLYQRGGNGTWARPRPERGWRLGGSAQRPSTAELLESGALGGWVQHLAAAAYEESSAADVALVAGQLAVLPGSRAVAWALPANITLQEESAVWSPPFALGDTLWRLVALSRGPVVHLGALPDRPLNRSAQLRVSAAGSANVYRPTLGQPSGLAPGCTPPFFIPENAPWFQLAWMSPVPGTMRNGPAGEHQHRDLPGCWLLPAAYWQMAAARPQPWWERAGVGNKQREREDSWETLISVQLELRRPGGGGSALPAAPASPLLAVPAGGGAAALFESSRYARLLSQQQQVEWRLPPAAPGFNSSLLRLPELPPLVDAILAVSSSSSRACPLPGGGGGMEPPGVASALDHLGALMAQAVPPLDEAAMQQARMALGSPVSTSGWRRWYAALKSGLNRSVGSWIEEGLAQLLRALLSRPARALAALALVLLLVQQGVLACQLAAAALRHAQHARQGSASDAAPAAPQAPALLPRIVGLPRASLRRALRLSARLKDWNPLRLTIILLSLTVTWNYSLWPVGMMCLLSAVVPEAEATEEDALLCVHAFLARLGSLLFLTTASDVISFFEVIGSAAAGPAEADRGYWAQLMDFLFGPNMRMLIAGPLSGLADAYDAPFNPVARRFFQTLAADYLQVQLWLRAFCALGLQDCTHTFGCTGPAALLPGRGPLLLALAPLFRGVWVSICAADMDVPPDDATAQAWQQRAYRFATTLWPFEIVHALLWRATHTSQPGAPRLLRRADTQPSPDGGTDGDVPLLCQPLEETSWWQRLLLAYMDSPKTARELGRLASARRLLPSAWQALTLRRLVECSFIAVVTIPLRLLVWSLYGLAAWLGSLPGLVTAAISLPLRLFFGPLSQRW</sequence>
<proteinExistence type="predicted"/>
<gene>
    <name evidence="2" type="ORF">COHA_008734</name>
</gene>
<evidence type="ECO:0000313" key="2">
    <source>
        <dbReference type="EMBL" id="KAI7837422.1"/>
    </source>
</evidence>
<keyword evidence="3" id="KW-1185">Reference proteome</keyword>